<accession>F2QQW4</accession>
<dbReference type="PANTHER" id="PTHR31201:SF1">
    <property type="entry name" value="GLYCEROPHOSPHOCHOLINE ACYLTRANSFERASE 1"/>
    <property type="match status" value="1"/>
</dbReference>
<keyword evidence="8" id="KW-0443">Lipid metabolism</keyword>
<evidence type="ECO:0000256" key="8">
    <source>
        <dbReference type="ARBA" id="ARBA00023098"/>
    </source>
</evidence>
<keyword evidence="9 13" id="KW-0472">Membrane</keyword>
<dbReference type="GO" id="GO:0016746">
    <property type="term" value="F:acyltransferase activity"/>
    <property type="evidence" value="ECO:0007669"/>
    <property type="project" value="UniProtKB-KW"/>
</dbReference>
<reference key="2">
    <citation type="submission" date="2011-04" db="EMBL/GenBank/DDBJ databases">
        <title>High-quality genome sequence of Pichia pastoris CBS 7435.</title>
        <authorList>
            <person name="Kueberl A."/>
            <person name="Schneider J."/>
            <person name="Thallinger G.G."/>
            <person name="Anderl I."/>
            <person name="Wibberg D."/>
            <person name="Hajek T."/>
            <person name="Jaenicke S."/>
            <person name="Brinkrolf K."/>
            <person name="Goesmann A."/>
            <person name="Szczepanowski R."/>
            <person name="Puehler A."/>
            <person name="Schwab H."/>
            <person name="Glieder A."/>
            <person name="Pichler H."/>
        </authorList>
    </citation>
    <scope>NUCLEOTIDE SEQUENCE</scope>
    <source>
        <strain>CBS 7435</strain>
    </source>
</reference>
<name>F2QQW4_KOMPC</name>
<sequence length="410" mass="47879">MSSVGSFESLDELPKKSASTSVLDDDLYISDSESINSLRSRSHSFNMGYENLSVFDLFDPYALTTDFSRKVKLNTANLKKFTKKQRDKLKARDEDFNRLKGQLLKRLDKFNDRVTHITTTSKTEKLFYSFALLQIFVCGVLVGEYQEWFHVYYSVLFLCLMPVRFSTYYKRGYQYFLADLCYYVNILCLLFIWVFPESQMLFISCFSFAFGTLSFAVITWRNSLVLHSIEKTTSSMIHITPPLTMYVIVHQIDPEYQLVRFPGAAKTASWNFYKGILYTSLFYLVWQSMYHYFITIKRAEKIKQGRATSFEYLRKAYSGNALGKAVNSLPEPLPVVAFTLIQFGYQLLTMSLCPLWFRYKLLCTLFLAFIFIAASYNGATYYVDYYGKKFEKEVITLRQELTQLQAKKED</sequence>
<keyword evidence="7 13" id="KW-1133">Transmembrane helix</keyword>
<dbReference type="GO" id="GO:0006656">
    <property type="term" value="P:phosphatidylcholine biosynthetic process"/>
    <property type="evidence" value="ECO:0007669"/>
    <property type="project" value="TreeGrafter"/>
</dbReference>
<keyword evidence="10" id="KW-0594">Phospholipid biosynthesis</keyword>
<dbReference type="Pfam" id="PF10998">
    <property type="entry name" value="DUF2838"/>
    <property type="match status" value="1"/>
</dbReference>
<dbReference type="Proteomes" id="UP000006853">
    <property type="component" value="Chromosome 2"/>
</dbReference>
<evidence type="ECO:0000256" key="11">
    <source>
        <dbReference type="ARBA" id="ARBA00023264"/>
    </source>
</evidence>
<dbReference type="GO" id="GO:0016020">
    <property type="term" value="C:membrane"/>
    <property type="evidence" value="ECO:0007669"/>
    <property type="project" value="UniProtKB-SubCell"/>
</dbReference>
<evidence type="ECO:0000256" key="4">
    <source>
        <dbReference type="ARBA" id="ARBA00022516"/>
    </source>
</evidence>
<evidence type="ECO:0000256" key="13">
    <source>
        <dbReference type="SAM" id="Phobius"/>
    </source>
</evidence>
<keyword evidence="11" id="KW-1208">Phospholipid metabolism</keyword>
<keyword evidence="5" id="KW-0808">Transferase</keyword>
<protein>
    <recommendedName>
        <fullName evidence="3">Glycerophosphocholine acyltransferase 1</fullName>
    </recommendedName>
</protein>
<keyword evidence="4" id="KW-0444">Lipid biosynthesis</keyword>
<feature type="transmembrane region" description="Helical" evidence="13">
    <location>
        <begin position="272"/>
        <end position="293"/>
    </location>
</feature>
<feature type="transmembrane region" description="Helical" evidence="13">
    <location>
        <begin position="361"/>
        <end position="383"/>
    </location>
</feature>
<reference evidence="14 15" key="1">
    <citation type="journal article" date="2011" name="J. Biotechnol.">
        <title>High-quality genome sequence of Pichia pastoris CBS7435.</title>
        <authorList>
            <person name="Kuberl A."/>
            <person name="Schneider J."/>
            <person name="Thallinger G.G."/>
            <person name="Anderl I."/>
            <person name="Wibberg D."/>
            <person name="Hajek T."/>
            <person name="Jaenicke S."/>
            <person name="Brinkrolf K."/>
            <person name="Goesmann A."/>
            <person name="Szczepanowski R."/>
            <person name="Puhler A."/>
            <person name="Schwab H."/>
            <person name="Glieder A."/>
            <person name="Pichler H."/>
        </authorList>
    </citation>
    <scope>NUCLEOTIDE SEQUENCE [LARGE SCALE GENOMIC DNA]</scope>
    <source>
        <strain evidence="15">ATCC 76273 / CBS 7435 / CECT 11047 / NRRL Y-11430 / Wegner 21-1</strain>
    </source>
</reference>
<keyword evidence="6 13" id="KW-0812">Transmembrane</keyword>
<comment type="subcellular location">
    <subcellularLocation>
        <location evidence="1">Membrane</location>
        <topology evidence="1">Multi-pass membrane protein</topology>
    </subcellularLocation>
</comment>
<evidence type="ECO:0000256" key="7">
    <source>
        <dbReference type="ARBA" id="ARBA00022989"/>
    </source>
</evidence>
<feature type="transmembrane region" description="Helical" evidence="13">
    <location>
        <begin position="176"/>
        <end position="195"/>
    </location>
</feature>
<feature type="transmembrane region" description="Helical" evidence="13">
    <location>
        <begin position="232"/>
        <end position="252"/>
    </location>
</feature>
<organism evidence="14 15">
    <name type="scientific">Komagataella phaffii (strain ATCC 76273 / CBS 7435 / CECT 11047 / NRRL Y-11430 / Wegner 21-1)</name>
    <name type="common">Yeast</name>
    <name type="synonym">Pichia pastoris</name>
    <dbReference type="NCBI Taxonomy" id="981350"/>
    <lineage>
        <taxon>Eukaryota</taxon>
        <taxon>Fungi</taxon>
        <taxon>Dikarya</taxon>
        <taxon>Ascomycota</taxon>
        <taxon>Saccharomycotina</taxon>
        <taxon>Pichiomycetes</taxon>
        <taxon>Pichiales</taxon>
        <taxon>Pichiaceae</taxon>
        <taxon>Komagataella</taxon>
    </lineage>
</organism>
<keyword evidence="12" id="KW-0012">Acyltransferase</keyword>
<evidence type="ECO:0000256" key="10">
    <source>
        <dbReference type="ARBA" id="ARBA00023209"/>
    </source>
</evidence>
<keyword evidence="15" id="KW-1185">Reference proteome</keyword>
<dbReference type="AlphaFoldDB" id="F2QQW4"/>
<gene>
    <name evidence="14" type="ordered locus">PP7435_Chr2-0095</name>
</gene>
<evidence type="ECO:0000256" key="1">
    <source>
        <dbReference type="ARBA" id="ARBA00004141"/>
    </source>
</evidence>
<feature type="transmembrane region" description="Helical" evidence="13">
    <location>
        <begin position="151"/>
        <end position="169"/>
    </location>
</feature>
<dbReference type="HOGENOM" id="CLU_018994_1_2_1"/>
<dbReference type="EMBL" id="FR839629">
    <property type="protein sequence ID" value="CCA37792.1"/>
    <property type="molecule type" value="Genomic_DNA"/>
</dbReference>
<evidence type="ECO:0000256" key="3">
    <source>
        <dbReference type="ARBA" id="ARBA00019082"/>
    </source>
</evidence>
<evidence type="ECO:0000313" key="14">
    <source>
        <dbReference type="EMBL" id="CCA37792.1"/>
    </source>
</evidence>
<evidence type="ECO:0000256" key="5">
    <source>
        <dbReference type="ARBA" id="ARBA00022679"/>
    </source>
</evidence>
<dbReference type="InterPro" id="IPR021261">
    <property type="entry name" value="GPCAT"/>
</dbReference>
<proteinExistence type="inferred from homology"/>
<dbReference type="PANTHER" id="PTHR31201">
    <property type="entry name" value="OS01G0585100 PROTEIN"/>
    <property type="match status" value="1"/>
</dbReference>
<reference evidence="14 15" key="3">
    <citation type="journal article" date="2016" name="FEMS Yeast Res.">
        <title>Curation of the genome annotation of Pichia pastoris (Komagataella phaffii) CBS7435 from gene level to protein function.</title>
        <authorList>
            <person name="Valli M."/>
            <person name="Tatto N.E."/>
            <person name="Peymann A."/>
            <person name="Gruber C."/>
            <person name="Landes N."/>
            <person name="Ekker H."/>
            <person name="Thallinger G.G."/>
            <person name="Mattanovich D."/>
            <person name="Gasser B."/>
            <person name="Graf A.B."/>
        </authorList>
    </citation>
    <scope>GENOME REANNOTATION</scope>
    <source>
        <strain evidence="14 15">ATCC 76273 / CBS 7435 / CECT 11047 / NRRL Y-11430 / Wegner 21-1</strain>
    </source>
</reference>
<feature type="transmembrane region" description="Helical" evidence="13">
    <location>
        <begin position="201"/>
        <end position="220"/>
    </location>
</feature>
<feature type="transmembrane region" description="Helical" evidence="13">
    <location>
        <begin position="126"/>
        <end position="145"/>
    </location>
</feature>
<evidence type="ECO:0000313" key="15">
    <source>
        <dbReference type="Proteomes" id="UP000006853"/>
    </source>
</evidence>
<evidence type="ECO:0000256" key="2">
    <source>
        <dbReference type="ARBA" id="ARBA00006675"/>
    </source>
</evidence>
<evidence type="ECO:0000256" key="12">
    <source>
        <dbReference type="ARBA" id="ARBA00023315"/>
    </source>
</evidence>
<evidence type="ECO:0000256" key="9">
    <source>
        <dbReference type="ARBA" id="ARBA00023136"/>
    </source>
</evidence>
<comment type="similarity">
    <text evidence="2">Belongs to the GPC1 family.</text>
</comment>
<evidence type="ECO:0000256" key="6">
    <source>
        <dbReference type="ARBA" id="ARBA00022692"/>
    </source>
</evidence>